<proteinExistence type="predicted"/>
<organism evidence="1">
    <name type="scientific">viral metagenome</name>
    <dbReference type="NCBI Taxonomy" id="1070528"/>
    <lineage>
        <taxon>unclassified sequences</taxon>
        <taxon>metagenomes</taxon>
        <taxon>organismal metagenomes</taxon>
    </lineage>
</organism>
<reference evidence="1" key="1">
    <citation type="submission" date="2020-03" db="EMBL/GenBank/DDBJ databases">
        <title>The deep terrestrial virosphere.</title>
        <authorList>
            <person name="Holmfeldt K."/>
            <person name="Nilsson E."/>
            <person name="Simone D."/>
            <person name="Lopez-Fernandez M."/>
            <person name="Wu X."/>
            <person name="de Brujin I."/>
            <person name="Lundin D."/>
            <person name="Andersson A."/>
            <person name="Bertilsson S."/>
            <person name="Dopson M."/>
        </authorList>
    </citation>
    <scope>NUCLEOTIDE SEQUENCE</scope>
    <source>
        <strain evidence="1">MM415A00229</strain>
    </source>
</reference>
<gene>
    <name evidence="1" type="ORF">MM415A00229_0047</name>
</gene>
<dbReference type="AlphaFoldDB" id="A0A6M3KPW2"/>
<protein>
    <submittedName>
        <fullName evidence="1">Uncharacterized protein</fullName>
    </submittedName>
</protein>
<accession>A0A6M3KPW2</accession>
<sequence>MQYAIQNSQLVLIAETPAEAESIGMATKVIGTREQIQASIDNTTDELNKWISLLDKFDSLV</sequence>
<dbReference type="EMBL" id="MT142523">
    <property type="protein sequence ID" value="QJA84099.1"/>
    <property type="molecule type" value="Genomic_DNA"/>
</dbReference>
<evidence type="ECO:0000313" key="1">
    <source>
        <dbReference type="EMBL" id="QJA84099.1"/>
    </source>
</evidence>
<name>A0A6M3KPW2_9ZZZZ</name>